<keyword evidence="3" id="KW-0809">Transit peptide</keyword>
<evidence type="ECO:0000256" key="5">
    <source>
        <dbReference type="ARBA" id="ARBA00023186"/>
    </source>
</evidence>
<evidence type="ECO:0000256" key="4">
    <source>
        <dbReference type="ARBA" id="ARBA00023128"/>
    </source>
</evidence>
<comment type="similarity">
    <text evidence="2 6">Belongs to the complex I LYR family. SDHAF3 subfamily.</text>
</comment>
<keyword evidence="4 6" id="KW-0496">Mitochondrion</keyword>
<dbReference type="CDD" id="cd20270">
    <property type="entry name" value="Complex1_LYR_SDHAF3_LYRM10"/>
    <property type="match status" value="1"/>
</dbReference>
<protein>
    <recommendedName>
        <fullName evidence="6">Succinate dehydrogenase assembly factor 3</fullName>
        <shortName evidence="6">SDH assembly factor 3</shortName>
        <shortName evidence="6">SDHAF3</shortName>
    </recommendedName>
</protein>
<evidence type="ECO:0000256" key="2">
    <source>
        <dbReference type="ARBA" id="ARBA00006020"/>
    </source>
</evidence>
<dbReference type="PANTHER" id="PTHR13137:SF6">
    <property type="entry name" value="SUCCINATE DEHYDROGENASE ASSEMBLY FACTOR 3, MITOCHONDRIAL"/>
    <property type="match status" value="1"/>
</dbReference>
<keyword evidence="5 6" id="KW-0143">Chaperone</keyword>
<organism evidence="7 8">
    <name type="scientific">Priapulus caudatus</name>
    <name type="common">Priapulid worm</name>
    <dbReference type="NCBI Taxonomy" id="37621"/>
    <lineage>
        <taxon>Eukaryota</taxon>
        <taxon>Metazoa</taxon>
        <taxon>Ecdysozoa</taxon>
        <taxon>Scalidophora</taxon>
        <taxon>Priapulida</taxon>
        <taxon>Priapulimorpha</taxon>
        <taxon>Priapulimorphida</taxon>
        <taxon>Priapulidae</taxon>
        <taxon>Priapulus</taxon>
    </lineage>
</organism>
<comment type="subcellular location">
    <subcellularLocation>
        <location evidence="1 6">Mitochondrion matrix</location>
    </subcellularLocation>
</comment>
<dbReference type="GeneID" id="106811521"/>
<comment type="function">
    <text evidence="6">Plays an essential role in the assembly of succinate dehydrogenase (SDH), an enzyme complex (also referred to as respiratory complex II) that is a component of both the tricarboxylic acid (TCA) cycle and the mitochondrial electron transport chain, and which couples the oxidation of succinate to fumarate with the reduction of ubiquinone (coenzyme Q) to ubiquinol. Promotes maturation of the iron-sulfur protein subunit of the SDH catalytic dimer, protecting it from the deleterious effects of oxidants. May act together with SDHAF1.</text>
</comment>
<evidence type="ECO:0000256" key="1">
    <source>
        <dbReference type="ARBA" id="ARBA00004305"/>
    </source>
</evidence>
<dbReference type="PANTHER" id="PTHR13137">
    <property type="entry name" value="DC11 ACN9 HOMOLOG"/>
    <property type="match status" value="1"/>
</dbReference>
<keyword evidence="7" id="KW-1185">Reference proteome</keyword>
<reference evidence="8" key="1">
    <citation type="submission" date="2025-08" db="UniProtKB">
        <authorList>
            <consortium name="RefSeq"/>
        </authorList>
    </citation>
    <scope>IDENTIFICATION</scope>
</reference>
<dbReference type="InterPro" id="IPR008381">
    <property type="entry name" value="SDHAF3/Sdh7"/>
</dbReference>
<evidence type="ECO:0000313" key="7">
    <source>
        <dbReference type="Proteomes" id="UP000695022"/>
    </source>
</evidence>
<comment type="subunit">
    <text evidence="6">Interacts with the iron-sulfur protein subunit within the SDH catalytic dimer.</text>
</comment>
<proteinExistence type="inferred from homology"/>
<accession>A0ABM1EEP8</accession>
<evidence type="ECO:0000313" key="8">
    <source>
        <dbReference type="RefSeq" id="XP_014670669.1"/>
    </source>
</evidence>
<sequence length="115" mass="13422">MSLPKHHVALVRTLYKRILRLHRGLNPELRAMGDEYAKAEFKRHMKASPEQTVKFVKAWVDYAFTLSKQLSGMEPKASYGRRLSHEELNSFSEEQIYQLYHLNQEATGKTEDASR</sequence>
<evidence type="ECO:0000256" key="6">
    <source>
        <dbReference type="RuleBase" id="RU368039"/>
    </source>
</evidence>
<evidence type="ECO:0000256" key="3">
    <source>
        <dbReference type="ARBA" id="ARBA00022946"/>
    </source>
</evidence>
<dbReference type="Proteomes" id="UP000695022">
    <property type="component" value="Unplaced"/>
</dbReference>
<name>A0ABM1EEP8_PRICU</name>
<gene>
    <name evidence="8" type="primary">LOC106811521</name>
</gene>
<dbReference type="RefSeq" id="XP_014670669.1">
    <property type="nucleotide sequence ID" value="XM_014815183.1"/>
</dbReference>
<dbReference type="Pfam" id="PF13233">
    <property type="entry name" value="Complex1_LYR_2"/>
    <property type="match status" value="1"/>
</dbReference>